<keyword evidence="2" id="KW-0805">Transcription regulation</keyword>
<dbReference type="NCBIfam" id="TIGR03435">
    <property type="entry name" value="Soli_TIGR03435"/>
    <property type="match status" value="1"/>
</dbReference>
<dbReference type="InterPro" id="IPR013249">
    <property type="entry name" value="RNA_pol_sigma70_r4_t2"/>
</dbReference>
<dbReference type="EMBL" id="ABOX02000015">
    <property type="protein sequence ID" value="EEF60682.1"/>
    <property type="molecule type" value="Genomic_DNA"/>
</dbReference>
<gene>
    <name evidence="8" type="ORF">Cflav_PD6273</name>
</gene>
<dbReference type="InterPro" id="IPR039425">
    <property type="entry name" value="RNA_pol_sigma-70-like"/>
</dbReference>
<proteinExistence type="inferred from homology"/>
<dbReference type="InterPro" id="IPR013325">
    <property type="entry name" value="RNA_pol_sigma_r2"/>
</dbReference>
<dbReference type="RefSeq" id="WP_007415398.1">
    <property type="nucleotide sequence ID" value="NZ_ABOX02000015.1"/>
</dbReference>
<evidence type="ECO:0000256" key="5">
    <source>
        <dbReference type="ARBA" id="ARBA00023163"/>
    </source>
</evidence>
<dbReference type="InterPro" id="IPR013324">
    <property type="entry name" value="RNA_pol_sigma_r3/r4-like"/>
</dbReference>
<sequence>MTDVSDMELLRDYDQQGSEEAFAELVRRHVHLVYSAAYRHVGSGAHAEEITQAVFIILARKAGKLRPGTILEGWLYETTRLTALSFLRGERRRQFREQEAYMQSTVQECADATVWNQLAPLLDEAMGRLGKKDREAVVLRFFKEKSLNEVAEAMKVTEAAAQSRVHRAMEKLRKHFMKRGVTLATGSIAGAIAANSVQAAPVGLAKATTAVAVAKGAAASASTLTLIKGALKVMAWTKLKTTAVVGIAALLAVGATTLAVEAIKKPTDESIEKYFTMLSSRTFDTAPPMVLLRPSKYAGQGSWNVPARDMRNGNQLRRGAPFAEILHSAYGFGPEQMVLPSGLPRGQFDLLLTVPTNAVEELRKEIKKQFGVVAHPEKRVTDVLILKNTNPNAPGLKISTRVDPASSWPQPGFFQCFGFKMSDPIKPDLVHEIGQQANLPVIDETGLTNAYDIDFHWNANLQGDAMKADIMRELNKQLGLVLIPERREVEMLVVEKVK</sequence>
<evidence type="ECO:0000256" key="1">
    <source>
        <dbReference type="ARBA" id="ARBA00010641"/>
    </source>
</evidence>
<comment type="similarity">
    <text evidence="1">Belongs to the sigma-70 factor family. ECF subfamily.</text>
</comment>
<dbReference type="PANTHER" id="PTHR43133:SF8">
    <property type="entry name" value="RNA POLYMERASE SIGMA FACTOR HI_1459-RELATED"/>
    <property type="match status" value="1"/>
</dbReference>
<keyword evidence="9" id="KW-1185">Reference proteome</keyword>
<dbReference type="InterPro" id="IPR014284">
    <property type="entry name" value="RNA_pol_sigma-70_dom"/>
</dbReference>
<evidence type="ECO:0000256" key="4">
    <source>
        <dbReference type="ARBA" id="ARBA00023125"/>
    </source>
</evidence>
<dbReference type="GO" id="GO:0016987">
    <property type="term" value="F:sigma factor activity"/>
    <property type="evidence" value="ECO:0007669"/>
    <property type="project" value="UniProtKB-KW"/>
</dbReference>
<organism evidence="8 9">
    <name type="scientific">Pedosphaera parvula (strain Ellin514)</name>
    <dbReference type="NCBI Taxonomy" id="320771"/>
    <lineage>
        <taxon>Bacteria</taxon>
        <taxon>Pseudomonadati</taxon>
        <taxon>Verrucomicrobiota</taxon>
        <taxon>Pedosphaerae</taxon>
        <taxon>Pedosphaerales</taxon>
        <taxon>Pedosphaeraceae</taxon>
        <taxon>Pedosphaera</taxon>
    </lineage>
</organism>
<dbReference type="STRING" id="320771.Cflav_PD6273"/>
<evidence type="ECO:0000256" key="3">
    <source>
        <dbReference type="ARBA" id="ARBA00023082"/>
    </source>
</evidence>
<keyword evidence="5" id="KW-0804">Transcription</keyword>
<dbReference type="CDD" id="cd06171">
    <property type="entry name" value="Sigma70_r4"/>
    <property type="match status" value="1"/>
</dbReference>
<evidence type="ECO:0000259" key="7">
    <source>
        <dbReference type="Pfam" id="PF08281"/>
    </source>
</evidence>
<dbReference type="NCBIfam" id="TIGR02937">
    <property type="entry name" value="sigma70-ECF"/>
    <property type="match status" value="1"/>
</dbReference>
<evidence type="ECO:0000313" key="8">
    <source>
        <dbReference type="EMBL" id="EEF60682.1"/>
    </source>
</evidence>
<dbReference type="GO" id="GO:0006352">
    <property type="term" value="P:DNA-templated transcription initiation"/>
    <property type="evidence" value="ECO:0007669"/>
    <property type="project" value="InterPro"/>
</dbReference>
<dbReference type="InterPro" id="IPR007627">
    <property type="entry name" value="RNA_pol_sigma70_r2"/>
</dbReference>
<dbReference type="Proteomes" id="UP000003688">
    <property type="component" value="Unassembled WGS sequence"/>
</dbReference>
<feature type="domain" description="RNA polymerase sigma-70 region 2" evidence="6">
    <location>
        <begin position="25"/>
        <end position="93"/>
    </location>
</feature>
<evidence type="ECO:0000256" key="2">
    <source>
        <dbReference type="ARBA" id="ARBA00023015"/>
    </source>
</evidence>
<reference evidence="8 9" key="1">
    <citation type="journal article" date="2011" name="J. Bacteriol.">
        <title>Genome sequence of 'Pedosphaera parvula' Ellin514, an aerobic Verrucomicrobial isolate from pasture soil.</title>
        <authorList>
            <person name="Kant R."/>
            <person name="van Passel M.W."/>
            <person name="Sangwan P."/>
            <person name="Palva A."/>
            <person name="Lucas S."/>
            <person name="Copeland A."/>
            <person name="Lapidus A."/>
            <person name="Glavina Del Rio T."/>
            <person name="Dalin E."/>
            <person name="Tice H."/>
            <person name="Bruce D."/>
            <person name="Goodwin L."/>
            <person name="Pitluck S."/>
            <person name="Chertkov O."/>
            <person name="Larimer F.W."/>
            <person name="Land M.L."/>
            <person name="Hauser L."/>
            <person name="Brettin T.S."/>
            <person name="Detter J.C."/>
            <person name="Han S."/>
            <person name="de Vos W.M."/>
            <person name="Janssen P.H."/>
            <person name="Smidt H."/>
        </authorList>
    </citation>
    <scope>NUCLEOTIDE SEQUENCE [LARGE SCALE GENOMIC DNA]</scope>
    <source>
        <strain evidence="8 9">Ellin514</strain>
    </source>
</reference>
<keyword evidence="4" id="KW-0238">DNA-binding</keyword>
<dbReference type="Pfam" id="PF12543">
    <property type="entry name" value="DUF3738"/>
    <property type="match status" value="1"/>
</dbReference>
<dbReference type="PANTHER" id="PTHR43133">
    <property type="entry name" value="RNA POLYMERASE ECF-TYPE SIGMA FACTO"/>
    <property type="match status" value="1"/>
</dbReference>
<comment type="caution">
    <text evidence="8">The sequence shown here is derived from an EMBL/GenBank/DDBJ whole genome shotgun (WGS) entry which is preliminary data.</text>
</comment>
<dbReference type="InterPro" id="IPR036388">
    <property type="entry name" value="WH-like_DNA-bd_sf"/>
</dbReference>
<dbReference type="SUPFAM" id="SSF88946">
    <property type="entry name" value="Sigma2 domain of RNA polymerase sigma factors"/>
    <property type="match status" value="1"/>
</dbReference>
<protein>
    <submittedName>
        <fullName evidence="8">RNA polymerase, sigma-24 subunit, ECF subfamily</fullName>
    </submittedName>
</protein>
<evidence type="ECO:0000313" key="9">
    <source>
        <dbReference type="Proteomes" id="UP000003688"/>
    </source>
</evidence>
<keyword evidence="3" id="KW-0731">Sigma factor</keyword>
<name>B9XHV4_PEDPL</name>
<evidence type="ECO:0000259" key="6">
    <source>
        <dbReference type="Pfam" id="PF04542"/>
    </source>
</evidence>
<dbReference type="OrthoDB" id="191945at2"/>
<dbReference type="Pfam" id="PF04542">
    <property type="entry name" value="Sigma70_r2"/>
    <property type="match status" value="1"/>
</dbReference>
<dbReference type="Gene3D" id="1.10.10.10">
    <property type="entry name" value="Winged helix-like DNA-binding domain superfamily/Winged helix DNA-binding domain"/>
    <property type="match status" value="1"/>
</dbReference>
<accession>B9XHV4</accession>
<dbReference type="AlphaFoldDB" id="B9XHV4"/>
<dbReference type="Gene3D" id="1.10.1740.10">
    <property type="match status" value="1"/>
</dbReference>
<dbReference type="SUPFAM" id="SSF88659">
    <property type="entry name" value="Sigma3 and sigma4 domains of RNA polymerase sigma factors"/>
    <property type="match status" value="1"/>
</dbReference>
<dbReference type="Pfam" id="PF08281">
    <property type="entry name" value="Sigma70_r4_2"/>
    <property type="match status" value="1"/>
</dbReference>
<feature type="domain" description="RNA polymerase sigma factor 70 region 4 type 2" evidence="7">
    <location>
        <begin position="122"/>
        <end position="172"/>
    </location>
</feature>
<dbReference type="GO" id="GO:0003677">
    <property type="term" value="F:DNA binding"/>
    <property type="evidence" value="ECO:0007669"/>
    <property type="project" value="UniProtKB-KW"/>
</dbReference>
<dbReference type="InterPro" id="IPR017801">
    <property type="entry name" value="DUF3738"/>
</dbReference>